<dbReference type="InterPro" id="IPR009057">
    <property type="entry name" value="Homeodomain-like_sf"/>
</dbReference>
<dbReference type="Proteomes" id="UP001223743">
    <property type="component" value="Unassembled WGS sequence"/>
</dbReference>
<evidence type="ECO:0000256" key="1">
    <source>
        <dbReference type="ARBA" id="ARBA00023015"/>
    </source>
</evidence>
<dbReference type="RefSeq" id="WP_266279581.1">
    <property type="nucleotide sequence ID" value="NZ_JAPKNF010000001.1"/>
</dbReference>
<dbReference type="SUPFAM" id="SSF48498">
    <property type="entry name" value="Tetracyclin repressor-like, C-terminal domain"/>
    <property type="match status" value="1"/>
</dbReference>
<dbReference type="PRINTS" id="PR00455">
    <property type="entry name" value="HTHTETR"/>
</dbReference>
<proteinExistence type="predicted"/>
<protein>
    <submittedName>
        <fullName evidence="6">AcrR family transcriptional regulator</fullName>
    </submittedName>
</protein>
<dbReference type="InterPro" id="IPR036271">
    <property type="entry name" value="Tet_transcr_reg_TetR-rel_C_sf"/>
</dbReference>
<dbReference type="InterPro" id="IPR001647">
    <property type="entry name" value="HTH_TetR"/>
</dbReference>
<feature type="DNA-binding region" description="H-T-H motif" evidence="4">
    <location>
        <begin position="29"/>
        <end position="48"/>
    </location>
</feature>
<evidence type="ECO:0000256" key="2">
    <source>
        <dbReference type="ARBA" id="ARBA00023125"/>
    </source>
</evidence>
<keyword evidence="3" id="KW-0804">Transcription</keyword>
<accession>A0ABU0M674</accession>
<dbReference type="PROSITE" id="PS50977">
    <property type="entry name" value="HTH_TETR_2"/>
    <property type="match status" value="1"/>
</dbReference>
<evidence type="ECO:0000313" key="6">
    <source>
        <dbReference type="EMBL" id="MDQ0516458.1"/>
    </source>
</evidence>
<name>A0ABU0M674_9HYPH</name>
<comment type="caution">
    <text evidence="6">The sequence shown here is derived from an EMBL/GenBank/DDBJ whole genome shotgun (WGS) entry which is preliminary data.</text>
</comment>
<keyword evidence="2 4" id="KW-0238">DNA-binding</keyword>
<dbReference type="InterPro" id="IPR041478">
    <property type="entry name" value="TetR_C_27"/>
</dbReference>
<feature type="domain" description="HTH tetR-type" evidence="5">
    <location>
        <begin position="6"/>
        <end position="66"/>
    </location>
</feature>
<evidence type="ECO:0000256" key="3">
    <source>
        <dbReference type="ARBA" id="ARBA00023163"/>
    </source>
</evidence>
<keyword evidence="7" id="KW-1185">Reference proteome</keyword>
<dbReference type="Pfam" id="PF17935">
    <property type="entry name" value="TetR_C_27"/>
    <property type="match status" value="1"/>
</dbReference>
<dbReference type="PANTHER" id="PTHR30055">
    <property type="entry name" value="HTH-TYPE TRANSCRIPTIONAL REGULATOR RUTR"/>
    <property type="match status" value="1"/>
</dbReference>
<dbReference type="PANTHER" id="PTHR30055:SF151">
    <property type="entry name" value="TRANSCRIPTIONAL REGULATORY PROTEIN"/>
    <property type="match status" value="1"/>
</dbReference>
<evidence type="ECO:0000256" key="4">
    <source>
        <dbReference type="PROSITE-ProRule" id="PRU00335"/>
    </source>
</evidence>
<reference evidence="6 7" key="1">
    <citation type="submission" date="2023-07" db="EMBL/GenBank/DDBJ databases">
        <title>Genomic Encyclopedia of Type Strains, Phase IV (KMG-IV): sequencing the most valuable type-strain genomes for metagenomic binning, comparative biology and taxonomic classification.</title>
        <authorList>
            <person name="Goeker M."/>
        </authorList>
    </citation>
    <scope>NUCLEOTIDE SEQUENCE [LARGE SCALE GENOMIC DNA]</scope>
    <source>
        <strain evidence="6 7">B1-1</strain>
    </source>
</reference>
<sequence length="195" mass="21525">MAEHDALTRERILEAAEDVLRRFGPQKANVVDVARALGVSHGSVYRHFASKADLREAVVRRWLEGVSAPLKAIVAEEGPAPQRLKRWLDALVTTKRSKRVSPDKELFAAYRALFDESGIAIETHVGELARQAAAIIEDGIARGEFRPVDPDETARALLDATTRFHNPAHAEEWSDPGIDASYEAVWRLVVAGLTV</sequence>
<evidence type="ECO:0000259" key="5">
    <source>
        <dbReference type="PROSITE" id="PS50977"/>
    </source>
</evidence>
<dbReference type="Pfam" id="PF00440">
    <property type="entry name" value="TetR_N"/>
    <property type="match status" value="1"/>
</dbReference>
<dbReference type="Gene3D" id="1.10.357.10">
    <property type="entry name" value="Tetracycline Repressor, domain 2"/>
    <property type="match status" value="1"/>
</dbReference>
<dbReference type="EMBL" id="JAUSWJ010000001">
    <property type="protein sequence ID" value="MDQ0516458.1"/>
    <property type="molecule type" value="Genomic_DNA"/>
</dbReference>
<evidence type="ECO:0000313" key="7">
    <source>
        <dbReference type="Proteomes" id="UP001223743"/>
    </source>
</evidence>
<keyword evidence="1" id="KW-0805">Transcription regulation</keyword>
<organism evidence="6 7">
    <name type="scientific">Kaistia geumhonensis</name>
    <dbReference type="NCBI Taxonomy" id="410839"/>
    <lineage>
        <taxon>Bacteria</taxon>
        <taxon>Pseudomonadati</taxon>
        <taxon>Pseudomonadota</taxon>
        <taxon>Alphaproteobacteria</taxon>
        <taxon>Hyphomicrobiales</taxon>
        <taxon>Kaistiaceae</taxon>
        <taxon>Kaistia</taxon>
    </lineage>
</organism>
<gene>
    <name evidence="6" type="ORF">QO015_002071</name>
</gene>
<dbReference type="InterPro" id="IPR050109">
    <property type="entry name" value="HTH-type_TetR-like_transc_reg"/>
</dbReference>
<dbReference type="SUPFAM" id="SSF46689">
    <property type="entry name" value="Homeodomain-like"/>
    <property type="match status" value="1"/>
</dbReference>